<dbReference type="InterPro" id="IPR016181">
    <property type="entry name" value="Acyl_CoA_acyltransferase"/>
</dbReference>
<feature type="domain" description="N-acetyltransferase" evidence="4">
    <location>
        <begin position="19"/>
        <end position="173"/>
    </location>
</feature>
<organism evidence="5 6">
    <name type="scientific">Vibrio astriarenae</name>
    <dbReference type="NCBI Taxonomy" id="1481923"/>
    <lineage>
        <taxon>Bacteria</taxon>
        <taxon>Pseudomonadati</taxon>
        <taxon>Pseudomonadota</taxon>
        <taxon>Gammaproteobacteria</taxon>
        <taxon>Vibrionales</taxon>
        <taxon>Vibrionaceae</taxon>
        <taxon>Vibrio</taxon>
    </lineage>
</organism>
<keyword evidence="5" id="KW-0689">Ribosomal protein</keyword>
<dbReference type="GO" id="GO:0008999">
    <property type="term" value="F:protein-N-terminal-alanine acetyltransferase activity"/>
    <property type="evidence" value="ECO:0007669"/>
    <property type="project" value="TreeGrafter"/>
</dbReference>
<dbReference type="GO" id="GO:0005737">
    <property type="term" value="C:cytoplasm"/>
    <property type="evidence" value="ECO:0007669"/>
    <property type="project" value="TreeGrafter"/>
</dbReference>
<dbReference type="InterPro" id="IPR051531">
    <property type="entry name" value="N-acetyltransferase"/>
</dbReference>
<dbReference type="NCBIfam" id="NF008072">
    <property type="entry name" value="PRK10809.1"/>
    <property type="match status" value="1"/>
</dbReference>
<dbReference type="Gene3D" id="3.40.630.30">
    <property type="match status" value="1"/>
</dbReference>
<keyword evidence="2" id="KW-0012">Acyltransferase</keyword>
<dbReference type="PROSITE" id="PS51186">
    <property type="entry name" value="GNAT"/>
    <property type="match status" value="1"/>
</dbReference>
<dbReference type="KEGG" id="vas:GT360_05355"/>
<evidence type="ECO:0000256" key="3">
    <source>
        <dbReference type="ARBA" id="ARBA00038502"/>
    </source>
</evidence>
<proteinExistence type="inferred from homology"/>
<dbReference type="Proteomes" id="UP000464262">
    <property type="component" value="Chromosome 1"/>
</dbReference>
<dbReference type="EMBL" id="CP047475">
    <property type="protein sequence ID" value="QIA64681.1"/>
    <property type="molecule type" value="Genomic_DNA"/>
</dbReference>
<dbReference type="AlphaFoldDB" id="A0A7Z2YEU2"/>
<accession>A0A7Z2YEU2</accession>
<keyword evidence="5" id="KW-0687">Ribonucleoprotein</keyword>
<dbReference type="Pfam" id="PF13302">
    <property type="entry name" value="Acetyltransf_3"/>
    <property type="match status" value="1"/>
</dbReference>
<dbReference type="GO" id="GO:0005840">
    <property type="term" value="C:ribosome"/>
    <property type="evidence" value="ECO:0007669"/>
    <property type="project" value="UniProtKB-KW"/>
</dbReference>
<sequence>MYRAGEGFVLRTANIADARLISDYFVRNREFLKPWEPQREPAFYTEDGWQRKLIKLQELHRLGLGFYLLIVDPKTDEMMGTVSFSNVTRFPVHSCNVGYSLSECCLGRGIMTKALSIAVQFMFEAQNMHRVNAAYMPHNDKSAAVLQRVGFKKEGFASEYILIDGQWEDHILTAIIKPSWKKRD</sequence>
<name>A0A7Z2YEU2_9VIBR</name>
<protein>
    <submittedName>
        <fullName evidence="5">Ribosomal protein S5-alanine N-acetyltransferase</fullName>
    </submittedName>
</protein>
<reference evidence="5 6" key="1">
    <citation type="submission" date="2020-01" db="EMBL/GenBank/DDBJ databases">
        <title>Whole genome and functional gene identification of agarase of Vibrio HN897.</title>
        <authorList>
            <person name="Liu Y."/>
            <person name="Zhao Z."/>
        </authorList>
    </citation>
    <scope>NUCLEOTIDE SEQUENCE [LARGE SCALE GENOMIC DNA]</scope>
    <source>
        <strain evidence="5 6">HN897</strain>
    </source>
</reference>
<keyword evidence="6" id="KW-1185">Reference proteome</keyword>
<keyword evidence="1 5" id="KW-0808">Transferase</keyword>
<comment type="similarity">
    <text evidence="3">Belongs to the acetyltransferase family. RimJ subfamily.</text>
</comment>
<dbReference type="PANTHER" id="PTHR43792">
    <property type="entry name" value="GNAT FAMILY, PUTATIVE (AFU_ORTHOLOGUE AFUA_3G00765)-RELATED-RELATED"/>
    <property type="match status" value="1"/>
</dbReference>
<gene>
    <name evidence="5" type="primary">rimJ</name>
    <name evidence="5" type="ORF">GT360_05355</name>
</gene>
<dbReference type="PANTHER" id="PTHR43792:SF8">
    <property type="entry name" value="[RIBOSOMAL PROTEIN US5]-ALANINE N-ACETYLTRANSFERASE"/>
    <property type="match status" value="1"/>
</dbReference>
<dbReference type="RefSeq" id="WP_164649584.1">
    <property type="nucleotide sequence ID" value="NZ_CP047475.1"/>
</dbReference>
<dbReference type="InterPro" id="IPR000182">
    <property type="entry name" value="GNAT_dom"/>
</dbReference>
<evidence type="ECO:0000313" key="6">
    <source>
        <dbReference type="Proteomes" id="UP000464262"/>
    </source>
</evidence>
<evidence type="ECO:0000313" key="5">
    <source>
        <dbReference type="EMBL" id="QIA64681.1"/>
    </source>
</evidence>
<evidence type="ECO:0000256" key="1">
    <source>
        <dbReference type="ARBA" id="ARBA00022679"/>
    </source>
</evidence>
<evidence type="ECO:0000256" key="2">
    <source>
        <dbReference type="ARBA" id="ARBA00023315"/>
    </source>
</evidence>
<evidence type="ECO:0000259" key="4">
    <source>
        <dbReference type="PROSITE" id="PS51186"/>
    </source>
</evidence>
<dbReference type="SUPFAM" id="SSF55729">
    <property type="entry name" value="Acyl-CoA N-acyltransferases (Nat)"/>
    <property type="match status" value="1"/>
</dbReference>